<dbReference type="Gene3D" id="2.60.120.10">
    <property type="entry name" value="Jelly Rolls"/>
    <property type="match status" value="1"/>
</dbReference>
<proteinExistence type="predicted"/>
<dbReference type="InterPro" id="IPR013096">
    <property type="entry name" value="Cupin_2"/>
</dbReference>
<dbReference type="SUPFAM" id="SSF51182">
    <property type="entry name" value="RmlC-like cupins"/>
    <property type="match status" value="1"/>
</dbReference>
<dbReference type="InterPro" id="IPR014710">
    <property type="entry name" value="RmlC-like_jellyroll"/>
</dbReference>
<organism evidence="2">
    <name type="scientific">uncultured marine group II/III euryarchaeote KM3_153_G11</name>
    <dbReference type="NCBI Taxonomy" id="1457896"/>
    <lineage>
        <taxon>Archaea</taxon>
        <taxon>Methanobacteriati</taxon>
        <taxon>Methanobacteriota</taxon>
        <taxon>environmental samples</taxon>
    </lineage>
</organism>
<evidence type="ECO:0000259" key="1">
    <source>
        <dbReference type="Pfam" id="PF07883"/>
    </source>
</evidence>
<dbReference type="AlphaFoldDB" id="A0A075GJN3"/>
<accession>A0A075GJN3</accession>
<dbReference type="EMBL" id="KF900641">
    <property type="protein sequence ID" value="AIF02127.1"/>
    <property type="molecule type" value="Genomic_DNA"/>
</dbReference>
<protein>
    <recommendedName>
        <fullName evidence="1">Cupin type-2 domain-containing protein</fullName>
    </recommendedName>
</protein>
<dbReference type="InterPro" id="IPR011051">
    <property type="entry name" value="RmlC_Cupin_sf"/>
</dbReference>
<sequence>MPIIEHAAVRMAELVDYRRERELVSERDGAESLSIREVELHPGWEGRLHTHPIDVAIMVMSGAVQMVIDDEIRTIRSGYTLLAPPGVPHKLINQLWIPVRMLVICPTTNLQTDYLE</sequence>
<dbReference type="Pfam" id="PF07883">
    <property type="entry name" value="Cupin_2"/>
    <property type="match status" value="1"/>
</dbReference>
<evidence type="ECO:0000313" key="2">
    <source>
        <dbReference type="EMBL" id="AIF02127.1"/>
    </source>
</evidence>
<name>A0A075GJN3_9EURY</name>
<feature type="domain" description="Cupin type-2" evidence="1">
    <location>
        <begin position="37"/>
        <end position="104"/>
    </location>
</feature>
<reference evidence="2" key="1">
    <citation type="journal article" date="2014" name="Genome Biol. Evol.">
        <title>Pangenome evidence for extensive interdomain horizontal transfer affecting lineage core and shell genes in uncultured planktonic thaumarchaeota and euryarchaeota.</title>
        <authorList>
            <person name="Deschamps P."/>
            <person name="Zivanovic Y."/>
            <person name="Moreira D."/>
            <person name="Rodriguez-Valera F."/>
            <person name="Lopez-Garcia P."/>
        </authorList>
    </citation>
    <scope>NUCLEOTIDE SEQUENCE</scope>
</reference>